<feature type="transmembrane region" description="Helical" evidence="6">
    <location>
        <begin position="39"/>
        <end position="64"/>
    </location>
</feature>
<keyword evidence="5 6" id="KW-0472">Membrane</keyword>
<feature type="transmembrane region" description="Helical" evidence="6">
    <location>
        <begin position="140"/>
        <end position="159"/>
    </location>
</feature>
<evidence type="ECO:0000256" key="6">
    <source>
        <dbReference type="SAM" id="Phobius"/>
    </source>
</evidence>
<dbReference type="GO" id="GO:0015171">
    <property type="term" value="F:amino acid transmembrane transporter activity"/>
    <property type="evidence" value="ECO:0007669"/>
    <property type="project" value="TreeGrafter"/>
</dbReference>
<evidence type="ECO:0000256" key="2">
    <source>
        <dbReference type="ARBA" id="ARBA00022475"/>
    </source>
</evidence>
<dbReference type="GO" id="GO:0005886">
    <property type="term" value="C:plasma membrane"/>
    <property type="evidence" value="ECO:0007669"/>
    <property type="project" value="UniProtKB-SubCell"/>
</dbReference>
<comment type="subcellular location">
    <subcellularLocation>
        <location evidence="1">Cell membrane</location>
        <topology evidence="1">Multi-pass membrane protein</topology>
    </subcellularLocation>
</comment>
<dbReference type="Pfam" id="PF01810">
    <property type="entry name" value="LysE"/>
    <property type="match status" value="1"/>
</dbReference>
<dbReference type="PANTHER" id="PTHR30086">
    <property type="entry name" value="ARGININE EXPORTER PROTEIN ARGO"/>
    <property type="match status" value="1"/>
</dbReference>
<dbReference type="InterPro" id="IPR001123">
    <property type="entry name" value="LeuE-type"/>
</dbReference>
<evidence type="ECO:0000256" key="5">
    <source>
        <dbReference type="ARBA" id="ARBA00023136"/>
    </source>
</evidence>
<dbReference type="Proteomes" id="UP000001812">
    <property type="component" value="Chromosome I"/>
</dbReference>
<evidence type="ECO:0000256" key="3">
    <source>
        <dbReference type="ARBA" id="ARBA00022692"/>
    </source>
</evidence>
<dbReference type="AlphaFoldDB" id="A0A0E1W8X8"/>
<proteinExistence type="predicted"/>
<feature type="transmembrane region" description="Helical" evidence="6">
    <location>
        <begin position="6"/>
        <end position="27"/>
    </location>
</feature>
<dbReference type="GeneID" id="93058753"/>
<dbReference type="HOGENOM" id="CLU_079569_0_1_4"/>
<keyword evidence="3 6" id="KW-0812">Transmembrane</keyword>
<sequence length="217" mass="22882">MNLLPILLQIAAVYLVALVTPGPNIFMISQLSLSGRRGLGAVSALGVGTASLTWATLAMLGVAAVLHQLAWLYEAIRIGGAVYLAYFGIKLLRASAQRDPAPAAGLADDAGALPSPPATRDYLRAYRTGLFTCLTNPKSCVFWTSVFAAMMPAHVPLWFSGATLLTIGAMSGGWYCGVAYLFANPRAQRGYRRVRRPLDALCGAALVGLGAKLAADR</sequence>
<accession>A0A0E1W8X8</accession>
<evidence type="ECO:0000313" key="7">
    <source>
        <dbReference type="EMBL" id="EET08796.1"/>
    </source>
</evidence>
<keyword evidence="4 6" id="KW-1133">Transmembrane helix</keyword>
<dbReference type="PANTHER" id="PTHR30086:SF20">
    <property type="entry name" value="ARGININE EXPORTER PROTEIN ARGO-RELATED"/>
    <property type="match status" value="1"/>
</dbReference>
<name>A0A0E1W8X8_BURPE</name>
<reference evidence="7" key="1">
    <citation type="submission" date="2009-05" db="EMBL/GenBank/DDBJ databases">
        <authorList>
            <person name="Harkins D.M."/>
            <person name="DeShazer D."/>
            <person name="Woods D.E."/>
            <person name="Brinkac L.M."/>
            <person name="Brown K.A."/>
            <person name="Hung G.C."/>
            <person name="Tuanyok A."/>
            <person name="Zhang B."/>
            <person name="Nierman W.C."/>
        </authorList>
    </citation>
    <scope>NUCLEOTIDE SEQUENCE [LARGE SCALE GENOMIC DNA]</scope>
    <source>
        <strain evidence="7">1710a</strain>
    </source>
</reference>
<dbReference type="RefSeq" id="WP_004197184.1">
    <property type="nucleotide sequence ID" value="NZ_CM000832.1"/>
</dbReference>
<dbReference type="EMBL" id="CM000832">
    <property type="protein sequence ID" value="EET08796.1"/>
    <property type="molecule type" value="Genomic_DNA"/>
</dbReference>
<organism evidence="7">
    <name type="scientific">Burkholderia pseudomallei 1710a</name>
    <dbReference type="NCBI Taxonomy" id="320371"/>
    <lineage>
        <taxon>Bacteria</taxon>
        <taxon>Pseudomonadati</taxon>
        <taxon>Pseudomonadota</taxon>
        <taxon>Betaproteobacteria</taxon>
        <taxon>Burkholderiales</taxon>
        <taxon>Burkholderiaceae</taxon>
        <taxon>Burkholderia</taxon>
        <taxon>pseudomallei group</taxon>
    </lineage>
</organism>
<keyword evidence="2" id="KW-1003">Cell membrane</keyword>
<gene>
    <name evidence="7" type="ORF">BURPS1710A_0500</name>
</gene>
<feature type="transmembrane region" description="Helical" evidence="6">
    <location>
        <begin position="70"/>
        <end position="89"/>
    </location>
</feature>
<evidence type="ECO:0000256" key="1">
    <source>
        <dbReference type="ARBA" id="ARBA00004651"/>
    </source>
</evidence>
<feature type="transmembrane region" description="Helical" evidence="6">
    <location>
        <begin position="165"/>
        <end position="183"/>
    </location>
</feature>
<evidence type="ECO:0000256" key="4">
    <source>
        <dbReference type="ARBA" id="ARBA00022989"/>
    </source>
</evidence>
<protein>
    <submittedName>
        <fullName evidence="7">Translocator protein, LysE family</fullName>
    </submittedName>
</protein>